<comment type="caution">
    <text evidence="2">The sequence shown here is derived from an EMBL/GenBank/DDBJ whole genome shotgun (WGS) entry which is preliminary data.</text>
</comment>
<organism evidence="2 3">
    <name type="scientific">Rhizophagus clarus</name>
    <dbReference type="NCBI Taxonomy" id="94130"/>
    <lineage>
        <taxon>Eukaryota</taxon>
        <taxon>Fungi</taxon>
        <taxon>Fungi incertae sedis</taxon>
        <taxon>Mucoromycota</taxon>
        <taxon>Glomeromycotina</taxon>
        <taxon>Glomeromycetes</taxon>
        <taxon>Glomerales</taxon>
        <taxon>Glomeraceae</taxon>
        <taxon>Rhizophagus</taxon>
    </lineage>
</organism>
<evidence type="ECO:0000313" key="3">
    <source>
        <dbReference type="Proteomes" id="UP000615446"/>
    </source>
</evidence>
<evidence type="ECO:0000256" key="1">
    <source>
        <dbReference type="SAM" id="MobiDB-lite"/>
    </source>
</evidence>
<evidence type="ECO:0000313" key="2">
    <source>
        <dbReference type="EMBL" id="GES79444.1"/>
    </source>
</evidence>
<sequence length="89" mass="9758">MLTTSTKQIMTNPTKITEDDNNNNVTLPKFSDDSKSIESPALITQDSYTDANTIGQSSLQPIQQLNQAENKPTTMKGVISTQTAFTHLL</sequence>
<name>A0A8H3QK14_9GLOM</name>
<gene>
    <name evidence="2" type="ORF">RCL2_000674700</name>
</gene>
<protein>
    <submittedName>
        <fullName evidence="2">Uncharacterized protein</fullName>
    </submittedName>
</protein>
<feature type="region of interest" description="Disordered" evidence="1">
    <location>
        <begin position="1"/>
        <end position="36"/>
    </location>
</feature>
<reference evidence="2" key="1">
    <citation type="submission" date="2019-10" db="EMBL/GenBank/DDBJ databases">
        <title>Conservation and host-specific expression of non-tandemly repeated heterogenous ribosome RNA gene in arbuscular mycorrhizal fungi.</title>
        <authorList>
            <person name="Maeda T."/>
            <person name="Kobayashi Y."/>
            <person name="Nakagawa T."/>
            <person name="Ezawa T."/>
            <person name="Yamaguchi K."/>
            <person name="Bino T."/>
            <person name="Nishimoto Y."/>
            <person name="Shigenobu S."/>
            <person name="Kawaguchi M."/>
        </authorList>
    </citation>
    <scope>NUCLEOTIDE SEQUENCE</scope>
    <source>
        <strain evidence="2">HR1</strain>
    </source>
</reference>
<feature type="compositionally biased region" description="Polar residues" evidence="1">
    <location>
        <begin position="1"/>
        <end position="15"/>
    </location>
</feature>
<dbReference type="AlphaFoldDB" id="A0A8H3QK14"/>
<accession>A0A8H3QK14</accession>
<dbReference type="Proteomes" id="UP000615446">
    <property type="component" value="Unassembled WGS sequence"/>
</dbReference>
<proteinExistence type="predicted"/>
<dbReference type="EMBL" id="BLAL01000044">
    <property type="protein sequence ID" value="GES79444.1"/>
    <property type="molecule type" value="Genomic_DNA"/>
</dbReference>